<sequence>MEEPKPPENRNINTGGGNYNERIEGDYIQGNVFQNIFNILGGQTTTPVGNPAQPMTNDWLQKRLNDAKAQAGKRYSPELSVNVPAFSALEAFTHQDTWTEKTKRYLKELNENIQKWNIHVSNADELHKNSHQIIQNITEHIVLLNSILNEAVDPLPSTNVQTVSLQVSSLIENIIRIEEIFLNVLLEEHGQNADTPQFRQFQAEYQCEFPAAKLDTSRDLLKCLHTIAEWVNSPEFLLPKSQFMLLRGCAGVGKTHAIVDHALHSSKTGQMCLVFYGEDFTGDEPWKIIVNKLGLSSNVTRDELWGMIDSAAETTGKPAIIYIDALNESPEMQRWKTSWLAPLCQQITHFSRLKLCVSCRDTYLDEVFDDRNQWVEFEHNGFFGCEFYAIKQFFEFYKLEPPTTPLLQSEFTNPLFLHLVCQAIQSLESRSIPLGTLGFTDVLRLLLEEKNKRIAKVCRYDGRNDKVTEAVNALAKKMAEEKTRLLSREAAEETVHRIFYVDDSERSLFIQLEKEGLIALIEHRSRPLAPKQWFCRFTFERVADFLIALFLLEGIEFYQLSDIVASYSDNEVFTQHQGLLEAFSIILPEKFQIELSDIISNLDRYKFLLPIISSGFQWRAIESFSEKAQDLVFEGLSNSICCATILNSLFGIAIIPNHPLNAEFIDDLLNQQDLTTRDPFWCALLHEDFENKGGAWRLIEWSIKADLSSFSEETSCLWALFLSWCCAASDRRVRDRATKGLTRLFISQPSIINITLLRFIDIDDDYVLERVSLAAYSSILLANDNNLIQDVANTIYTQIFETDNISENALIRDWLRLIIELAYSRHLLNDTISINKCRPPYNSQPIQIPLEEEIAHLVEQDAFGRNMNLDEFPGGFGETDFAKYVLRPKVLRHYDLDATGINQKQIHRWFIKSVSELGYPGFNEKCYNYDRYLLGKYGGGRGRPTWAERLGKKYYWILLHRLAGILADHLPRKIESWENETSFPRLQGIDLRDIDPTDLRAFYSKGEINTEWYQPVDYNFNIAFNSSHEEWIALQDFPALEQIVNITDNQEEQWLHLWLNSSLKKTISSTLYPYRNLETGIRTAFIPYSDIESIKEQLSITHFFADLDIPHDYRLLMAEYPNTLSWTQRLETGELSLEDELLGTENAHFTAISLLRGNEWEYDCTQGEDEYVPNFNVPAPDLVNFSNFTWDGQSSWLDESNTIQITEISTESNSGVLIKTDYIKKFLQTSSLALVLIGYQRKLLVNGHSRSPSIHELITVYIFDGHNITQAYNFFENS</sequence>
<accession>A0ABR8KGD5</accession>
<keyword evidence="2" id="KW-1185">Reference proteome</keyword>
<comment type="caution">
    <text evidence="1">The sequence shown here is derived from an EMBL/GenBank/DDBJ whole genome shotgun (WGS) entry which is preliminary data.</text>
</comment>
<dbReference type="RefSeq" id="WP_190959132.1">
    <property type="nucleotide sequence ID" value="NZ_JACJTU010000054.1"/>
</dbReference>
<organism evidence="1 2">
    <name type="scientific">Nostoc paludosum FACHB-159</name>
    <dbReference type="NCBI Taxonomy" id="2692908"/>
    <lineage>
        <taxon>Bacteria</taxon>
        <taxon>Bacillati</taxon>
        <taxon>Cyanobacteriota</taxon>
        <taxon>Cyanophyceae</taxon>
        <taxon>Nostocales</taxon>
        <taxon>Nostocaceae</taxon>
        <taxon>Nostoc</taxon>
    </lineage>
</organism>
<gene>
    <name evidence="1" type="ORF">H6H03_32805</name>
</gene>
<evidence type="ECO:0000313" key="2">
    <source>
        <dbReference type="Proteomes" id="UP000637383"/>
    </source>
</evidence>
<proteinExistence type="predicted"/>
<dbReference type="Proteomes" id="UP000637383">
    <property type="component" value="Unassembled WGS sequence"/>
</dbReference>
<dbReference type="EMBL" id="JACJTU010000054">
    <property type="protein sequence ID" value="MBD2738604.1"/>
    <property type="molecule type" value="Genomic_DNA"/>
</dbReference>
<evidence type="ECO:0000313" key="1">
    <source>
        <dbReference type="EMBL" id="MBD2738604.1"/>
    </source>
</evidence>
<evidence type="ECO:0008006" key="3">
    <source>
        <dbReference type="Google" id="ProtNLM"/>
    </source>
</evidence>
<reference evidence="1 2" key="1">
    <citation type="journal article" date="2020" name="ISME J.">
        <title>Comparative genomics reveals insights into cyanobacterial evolution and habitat adaptation.</title>
        <authorList>
            <person name="Chen M.Y."/>
            <person name="Teng W.K."/>
            <person name="Zhao L."/>
            <person name="Hu C.X."/>
            <person name="Zhou Y.K."/>
            <person name="Han B.P."/>
            <person name="Song L.R."/>
            <person name="Shu W.S."/>
        </authorList>
    </citation>
    <scope>NUCLEOTIDE SEQUENCE [LARGE SCALE GENOMIC DNA]</scope>
    <source>
        <strain evidence="1 2">FACHB-159</strain>
    </source>
</reference>
<protein>
    <recommendedName>
        <fullName evidence="3">ATP-binding protein</fullName>
    </recommendedName>
</protein>
<name>A0ABR8KGD5_9NOSO</name>